<protein>
    <submittedName>
        <fullName evidence="2">Uncharacterized protein</fullName>
    </submittedName>
</protein>
<feature type="compositionally biased region" description="Low complexity" evidence="1">
    <location>
        <begin position="32"/>
        <end position="42"/>
    </location>
</feature>
<feature type="region of interest" description="Disordered" evidence="1">
    <location>
        <begin position="32"/>
        <end position="53"/>
    </location>
</feature>
<name>A0AAW7QHX7_STRVE</name>
<reference evidence="2" key="1">
    <citation type="submission" date="2023-07" db="EMBL/GenBank/DDBJ databases">
        <title>SVep1, a Temperate Phage of Human Oral Commensal Streptococcus vestibularis.</title>
        <authorList>
            <person name="Wu M."/>
            <person name="Zhu Y."/>
            <person name="Li Y."/>
        </authorList>
    </citation>
    <scope>NUCLEOTIDE SEQUENCE</scope>
    <source>
        <strain evidence="2">SVE8</strain>
    </source>
</reference>
<evidence type="ECO:0000313" key="2">
    <source>
        <dbReference type="EMBL" id="MDN5269167.1"/>
    </source>
</evidence>
<dbReference type="RefSeq" id="WP_003093242.1">
    <property type="nucleotide sequence ID" value="NZ_JAGZZY010000069.1"/>
</dbReference>
<gene>
    <name evidence="2" type="ORF">QY913_03150</name>
</gene>
<comment type="caution">
    <text evidence="2">The sequence shown here is derived from an EMBL/GenBank/DDBJ whole genome shotgun (WGS) entry which is preliminary data.</text>
</comment>
<evidence type="ECO:0000313" key="3">
    <source>
        <dbReference type="Proteomes" id="UP001172310"/>
    </source>
</evidence>
<accession>A0AAW7QHX7</accession>
<dbReference type="EMBL" id="JAUJGC010000012">
    <property type="protein sequence ID" value="MDN5269167.1"/>
    <property type="molecule type" value="Genomic_DNA"/>
</dbReference>
<organism evidence="2 3">
    <name type="scientific">Streptococcus vestibularis</name>
    <dbReference type="NCBI Taxonomy" id="1343"/>
    <lineage>
        <taxon>Bacteria</taxon>
        <taxon>Bacillati</taxon>
        <taxon>Bacillota</taxon>
        <taxon>Bacilli</taxon>
        <taxon>Lactobacillales</taxon>
        <taxon>Streptococcaceae</taxon>
        <taxon>Streptococcus</taxon>
    </lineage>
</organism>
<proteinExistence type="predicted"/>
<dbReference type="AlphaFoldDB" id="A0AAW7QHX7"/>
<dbReference type="Proteomes" id="UP001172310">
    <property type="component" value="Unassembled WGS sequence"/>
</dbReference>
<sequence length="53" mass="5756">MVTPYDGKYRTNSGANTSYIAKYQDLPDSFFSSKSSSALSDPGIYPVDETADP</sequence>
<evidence type="ECO:0000256" key="1">
    <source>
        <dbReference type="SAM" id="MobiDB-lite"/>
    </source>
</evidence>